<accession>A0A443L970</accession>
<evidence type="ECO:0000313" key="2">
    <source>
        <dbReference type="Proteomes" id="UP000286594"/>
    </source>
</evidence>
<dbReference type="AlphaFoldDB" id="A0A443L970"/>
<dbReference type="Proteomes" id="UP000286594">
    <property type="component" value="Unassembled WGS sequence"/>
</dbReference>
<dbReference type="OrthoDB" id="7857784at2"/>
<name>A0A443L970_9RHOB</name>
<dbReference type="RefSeq" id="WP_128151069.1">
    <property type="nucleotide sequence ID" value="NZ_SAVB01000023.1"/>
</dbReference>
<comment type="caution">
    <text evidence="1">The sequence shown here is derived from an EMBL/GenBank/DDBJ whole genome shotgun (WGS) entry which is preliminary data.</text>
</comment>
<protein>
    <submittedName>
        <fullName evidence="1">Uncharacterized protein</fullName>
    </submittedName>
</protein>
<gene>
    <name evidence="1" type="ORF">EOW65_15820</name>
</gene>
<sequence length="149" mass="15974">MSESIKTIVGVLGPSSVAALVEATNKIAVVAAHELGLNDLTPDEIVQIESVKLHVLADREVDLSVAVNELRAIPSVAARLKAREDAQRVARGHEDAIQCLRPSERMTYARQHGLTGSQADKLVAADHVKVLSTLEGKAKLDYARKHGLA</sequence>
<organism evidence="1 2">
    <name type="scientific">Paenirhodobacter ferrireducens</name>
    <dbReference type="NCBI Taxonomy" id="1215032"/>
    <lineage>
        <taxon>Bacteria</taxon>
        <taxon>Pseudomonadati</taxon>
        <taxon>Pseudomonadota</taxon>
        <taxon>Alphaproteobacteria</taxon>
        <taxon>Rhodobacterales</taxon>
        <taxon>Rhodobacter group</taxon>
        <taxon>Paenirhodobacter</taxon>
    </lineage>
</organism>
<dbReference type="EMBL" id="SAVB01000023">
    <property type="protein sequence ID" value="RWR45706.1"/>
    <property type="molecule type" value="Genomic_DNA"/>
</dbReference>
<keyword evidence="2" id="KW-1185">Reference proteome</keyword>
<evidence type="ECO:0000313" key="1">
    <source>
        <dbReference type="EMBL" id="RWR45706.1"/>
    </source>
</evidence>
<proteinExistence type="predicted"/>
<reference evidence="1 2" key="1">
    <citation type="submission" date="2019-01" db="EMBL/GenBank/DDBJ databases">
        <title>Sinorhodobacter populi sp. nov. isolated from the symptomatic bark tissue of Populus euramericana canker.</title>
        <authorList>
            <person name="Xu G."/>
        </authorList>
    </citation>
    <scope>NUCLEOTIDE SEQUENCE [LARGE SCALE GENOMIC DNA]</scope>
    <source>
        <strain evidence="1 2">CCTCC AB2012026</strain>
    </source>
</reference>